<dbReference type="PANTHER" id="PTHR32108">
    <property type="entry name" value="DNA-DIRECTED RNA POLYMERASE SUBUNIT ALPHA"/>
    <property type="match status" value="1"/>
</dbReference>
<dbReference type="AlphaFoldDB" id="A0A9D5BEC0"/>
<dbReference type="PANTHER" id="PTHR32108:SF9">
    <property type="entry name" value="REVERSE TRANSCRIPTASE RNASE H-LIKE DOMAIN-CONTAINING PROTEIN"/>
    <property type="match status" value="1"/>
</dbReference>
<evidence type="ECO:0000256" key="1">
    <source>
        <dbReference type="SAM" id="MobiDB-lite"/>
    </source>
</evidence>
<dbReference type="Gramene" id="Psat01G0064300-T1">
    <property type="protein sequence ID" value="KAI5441261.1"/>
    <property type="gene ID" value="KIW84_010643"/>
</dbReference>
<evidence type="ECO:0000313" key="3">
    <source>
        <dbReference type="Proteomes" id="UP001058974"/>
    </source>
</evidence>
<sequence>MTKIFLKTMSSFYYERMITSAPSDFIEMVNMGMRLEEGVERDVCQRMRRQQARELYPSLVLKNLIQPRNPPQIPEPLSWWYKPELRYAFHQGAPGHDIENCYPLKYEVQKLMKSSMVSFEDRAPNVKANPLPTHGNSSVNMVDGCPGEFKVFDVHSIRRSLVQIHKDICMMSECEHDHDGCAVCSVNPRGCEVVKKDIQRLMDEGMIQIVQSRHVDDDVNVIVPVFKQQERFVIQYDSSNNNSQRSVSPLVIRLAGQVPYSYDKVVPYQYNAIMIKDGQEVPLPTTSSVVSIVDVTKVTRSGRVFGLVFPKDKKETIVGKKEEVPNVVPVGCSKDKSGEPSNLKANDDDDDVL</sequence>
<feature type="region of interest" description="Disordered" evidence="1">
    <location>
        <begin position="328"/>
        <end position="353"/>
    </location>
</feature>
<keyword evidence="3" id="KW-1185">Reference proteome</keyword>
<protein>
    <submittedName>
        <fullName evidence="2">Uncharacterized protein</fullName>
    </submittedName>
</protein>
<organism evidence="2 3">
    <name type="scientific">Pisum sativum</name>
    <name type="common">Garden pea</name>
    <name type="synonym">Lathyrus oleraceus</name>
    <dbReference type="NCBI Taxonomy" id="3888"/>
    <lineage>
        <taxon>Eukaryota</taxon>
        <taxon>Viridiplantae</taxon>
        <taxon>Streptophyta</taxon>
        <taxon>Embryophyta</taxon>
        <taxon>Tracheophyta</taxon>
        <taxon>Spermatophyta</taxon>
        <taxon>Magnoliopsida</taxon>
        <taxon>eudicotyledons</taxon>
        <taxon>Gunneridae</taxon>
        <taxon>Pentapetalae</taxon>
        <taxon>rosids</taxon>
        <taxon>fabids</taxon>
        <taxon>Fabales</taxon>
        <taxon>Fabaceae</taxon>
        <taxon>Papilionoideae</taxon>
        <taxon>50 kb inversion clade</taxon>
        <taxon>NPAAA clade</taxon>
        <taxon>Hologalegina</taxon>
        <taxon>IRL clade</taxon>
        <taxon>Fabeae</taxon>
        <taxon>Lathyrus</taxon>
    </lineage>
</organism>
<dbReference type="Proteomes" id="UP001058974">
    <property type="component" value="Chromosome 1"/>
</dbReference>
<dbReference type="EMBL" id="JAMSHJ010000001">
    <property type="protein sequence ID" value="KAI5441261.1"/>
    <property type="molecule type" value="Genomic_DNA"/>
</dbReference>
<reference evidence="2 3" key="1">
    <citation type="journal article" date="2022" name="Nat. Genet.">
        <title>Improved pea reference genome and pan-genome highlight genomic features and evolutionary characteristics.</title>
        <authorList>
            <person name="Yang T."/>
            <person name="Liu R."/>
            <person name="Luo Y."/>
            <person name="Hu S."/>
            <person name="Wang D."/>
            <person name="Wang C."/>
            <person name="Pandey M.K."/>
            <person name="Ge S."/>
            <person name="Xu Q."/>
            <person name="Li N."/>
            <person name="Li G."/>
            <person name="Huang Y."/>
            <person name="Saxena R.K."/>
            <person name="Ji Y."/>
            <person name="Li M."/>
            <person name="Yan X."/>
            <person name="He Y."/>
            <person name="Liu Y."/>
            <person name="Wang X."/>
            <person name="Xiang C."/>
            <person name="Varshney R.K."/>
            <person name="Ding H."/>
            <person name="Gao S."/>
            <person name="Zong X."/>
        </authorList>
    </citation>
    <scope>NUCLEOTIDE SEQUENCE [LARGE SCALE GENOMIC DNA]</scope>
    <source>
        <strain evidence="2 3">cv. Zhongwan 6</strain>
    </source>
</reference>
<evidence type="ECO:0000313" key="2">
    <source>
        <dbReference type="EMBL" id="KAI5441261.1"/>
    </source>
</evidence>
<name>A0A9D5BEC0_PEA</name>
<accession>A0A9D5BEC0</accession>
<gene>
    <name evidence="2" type="ORF">KIW84_010643</name>
</gene>
<comment type="caution">
    <text evidence="2">The sequence shown here is derived from an EMBL/GenBank/DDBJ whole genome shotgun (WGS) entry which is preliminary data.</text>
</comment>
<proteinExistence type="predicted"/>